<keyword evidence="1 4" id="KW-0812">Transmembrane</keyword>
<dbReference type="Proteomes" id="UP000218896">
    <property type="component" value="Unassembled WGS sequence"/>
</dbReference>
<dbReference type="AlphaFoldDB" id="A0A2A2EZ89"/>
<organism evidence="6 7">
    <name type="scientific">Halovibrio salipaludis</name>
    <dbReference type="NCBI Taxonomy" id="2032626"/>
    <lineage>
        <taxon>Bacteria</taxon>
        <taxon>Pseudomonadati</taxon>
        <taxon>Pseudomonadota</taxon>
        <taxon>Gammaproteobacteria</taxon>
        <taxon>Oceanospirillales</taxon>
        <taxon>Halomonadaceae</taxon>
        <taxon>Halovibrio</taxon>
    </lineage>
</organism>
<keyword evidence="3 4" id="KW-0472">Membrane</keyword>
<feature type="transmembrane region" description="Helical" evidence="4">
    <location>
        <begin position="146"/>
        <end position="164"/>
    </location>
</feature>
<evidence type="ECO:0000256" key="3">
    <source>
        <dbReference type="ARBA" id="ARBA00023136"/>
    </source>
</evidence>
<name>A0A2A2EZ89_9GAMM</name>
<feature type="transmembrane region" description="Helical" evidence="4">
    <location>
        <begin position="361"/>
        <end position="381"/>
    </location>
</feature>
<feature type="transmembrane region" description="Helical" evidence="4">
    <location>
        <begin position="103"/>
        <end position="125"/>
    </location>
</feature>
<evidence type="ECO:0000256" key="1">
    <source>
        <dbReference type="ARBA" id="ARBA00022692"/>
    </source>
</evidence>
<gene>
    <name evidence="6" type="ORF">CK501_14315</name>
</gene>
<feature type="transmembrane region" description="Helical" evidence="4">
    <location>
        <begin position="248"/>
        <end position="265"/>
    </location>
</feature>
<dbReference type="PROSITE" id="PS50850">
    <property type="entry name" value="MFS"/>
    <property type="match status" value="1"/>
</dbReference>
<evidence type="ECO:0000256" key="4">
    <source>
        <dbReference type="SAM" id="Phobius"/>
    </source>
</evidence>
<dbReference type="InterPro" id="IPR011701">
    <property type="entry name" value="MFS"/>
</dbReference>
<evidence type="ECO:0000313" key="6">
    <source>
        <dbReference type="EMBL" id="PAU77860.1"/>
    </source>
</evidence>
<feature type="transmembrane region" description="Helical" evidence="4">
    <location>
        <begin position="333"/>
        <end position="355"/>
    </location>
</feature>
<dbReference type="EMBL" id="NSKD01000008">
    <property type="protein sequence ID" value="PAU77860.1"/>
    <property type="molecule type" value="Genomic_DNA"/>
</dbReference>
<protein>
    <submittedName>
        <fullName evidence="6">MFS transporter</fullName>
    </submittedName>
</protein>
<sequence>MIVDRNSLHSAGLFALLWLAGLYMRLPILVAPALAPAIGDELALSQTHIGALTTLPVLMLALGALAGSLLIMRMGPRNALAAALAVVGVMSATRGLAQGPVLLLGASAVMGLAIAVMQPSLPALLPRWLTPTRIALGSACYMNGMLMGEFIGAGLTLPVIMPLTGDSWRLTLLVWSLPALLIALLLMLPKTASNGGDDSTQWLPSLRDPLMWKLGLLLAGTASLFFGTNAYMASVLEDRGELTRLDTTLFSFNFAQVAASTVMLWMARHWVGRRGPILCSAGLSVAAMLGFILVEGWPGVAFAVAMSFFAGILLILIVSLPPQLVPSAEAGRLSAGTFTIGYTVAFLVPLGGGLLADTTGAALAAVGFITLCTALTVPLALRLKLPN</sequence>
<dbReference type="SUPFAM" id="SSF103473">
    <property type="entry name" value="MFS general substrate transporter"/>
    <property type="match status" value="1"/>
</dbReference>
<dbReference type="InterPro" id="IPR020846">
    <property type="entry name" value="MFS_dom"/>
</dbReference>
<accession>A0A2A2EZ89</accession>
<dbReference type="PANTHER" id="PTHR23523">
    <property type="match status" value="1"/>
</dbReference>
<dbReference type="Pfam" id="PF07690">
    <property type="entry name" value="MFS_1"/>
    <property type="match status" value="1"/>
</dbReference>
<feature type="domain" description="Major facilitator superfamily (MFS) profile" evidence="5">
    <location>
        <begin position="13"/>
        <end position="387"/>
    </location>
</feature>
<feature type="transmembrane region" description="Helical" evidence="4">
    <location>
        <begin position="170"/>
        <end position="189"/>
    </location>
</feature>
<dbReference type="RefSeq" id="WP_095618425.1">
    <property type="nucleotide sequence ID" value="NZ_NSKD01000008.1"/>
</dbReference>
<keyword evidence="7" id="KW-1185">Reference proteome</keyword>
<evidence type="ECO:0000256" key="2">
    <source>
        <dbReference type="ARBA" id="ARBA00022989"/>
    </source>
</evidence>
<evidence type="ECO:0000313" key="7">
    <source>
        <dbReference type="Proteomes" id="UP000218896"/>
    </source>
</evidence>
<dbReference type="PANTHER" id="PTHR23523:SF2">
    <property type="entry name" value="2-NITROIMIDAZOLE TRANSPORTER"/>
    <property type="match status" value="1"/>
</dbReference>
<feature type="transmembrane region" description="Helical" evidence="4">
    <location>
        <begin position="49"/>
        <end position="72"/>
    </location>
</feature>
<evidence type="ECO:0000259" key="5">
    <source>
        <dbReference type="PROSITE" id="PS50850"/>
    </source>
</evidence>
<dbReference type="InterPro" id="IPR052524">
    <property type="entry name" value="MFS_Cyanate_Porter"/>
</dbReference>
<dbReference type="OrthoDB" id="148947at2"/>
<feature type="transmembrane region" description="Helical" evidence="4">
    <location>
        <begin position="277"/>
        <end position="294"/>
    </location>
</feature>
<reference evidence="6 7" key="1">
    <citation type="submission" date="2017-08" db="EMBL/GenBank/DDBJ databases">
        <title>Halovibrio sewagensis sp. nov., isolated from wastewater of high salinity.</title>
        <authorList>
            <person name="Dong X."/>
            <person name="Zhang G."/>
        </authorList>
    </citation>
    <scope>NUCLEOTIDE SEQUENCE [LARGE SCALE GENOMIC DNA]</scope>
    <source>
        <strain evidence="6 7">YL5-2</strain>
    </source>
</reference>
<comment type="caution">
    <text evidence="6">The sequence shown here is derived from an EMBL/GenBank/DDBJ whole genome shotgun (WGS) entry which is preliminary data.</text>
</comment>
<feature type="transmembrane region" description="Helical" evidence="4">
    <location>
        <begin position="300"/>
        <end position="321"/>
    </location>
</feature>
<dbReference type="InterPro" id="IPR036259">
    <property type="entry name" value="MFS_trans_sf"/>
</dbReference>
<keyword evidence="2 4" id="KW-1133">Transmembrane helix</keyword>
<feature type="transmembrane region" description="Helical" evidence="4">
    <location>
        <begin position="210"/>
        <end position="228"/>
    </location>
</feature>
<proteinExistence type="predicted"/>
<dbReference type="GO" id="GO:0022857">
    <property type="term" value="F:transmembrane transporter activity"/>
    <property type="evidence" value="ECO:0007669"/>
    <property type="project" value="InterPro"/>
</dbReference>
<dbReference type="Gene3D" id="1.20.1250.20">
    <property type="entry name" value="MFS general substrate transporter like domains"/>
    <property type="match status" value="1"/>
</dbReference>